<keyword evidence="3" id="KW-1185">Reference proteome</keyword>
<protein>
    <recommendedName>
        <fullName evidence="4">DUF3784 domain-containing protein</fullName>
    </recommendedName>
</protein>
<proteinExistence type="predicted"/>
<dbReference type="Proteomes" id="UP000198668">
    <property type="component" value="Unassembled WGS sequence"/>
</dbReference>
<keyword evidence="1" id="KW-1133">Transmembrane helix</keyword>
<reference evidence="2 3" key="1">
    <citation type="submission" date="2016-10" db="EMBL/GenBank/DDBJ databases">
        <authorList>
            <person name="de Groot N.N."/>
        </authorList>
    </citation>
    <scope>NUCLEOTIDE SEQUENCE [LARGE SCALE GENOMIC DNA]</scope>
    <source>
        <strain evidence="2 3">DSM 27630</strain>
    </source>
</reference>
<organism evidence="2 3">
    <name type="scientific">Pisciglobus halotolerans</name>
    <dbReference type="NCBI Taxonomy" id="745365"/>
    <lineage>
        <taxon>Bacteria</taxon>
        <taxon>Bacillati</taxon>
        <taxon>Bacillota</taxon>
        <taxon>Bacilli</taxon>
        <taxon>Lactobacillales</taxon>
        <taxon>Carnobacteriaceae</taxon>
    </lineage>
</organism>
<sequence>MLLSSLFLIFSLLLGFASYFFLRGKAAVFFPRQSQEKVEKAQRISTFYGISFLFCAICAILLMFYHPVKLALLFLGIVVTLILVLVVQLNFMLSGKK</sequence>
<gene>
    <name evidence="2" type="ORF">SAMN04489868_1353</name>
</gene>
<keyword evidence="1" id="KW-0812">Transmembrane</keyword>
<evidence type="ECO:0000313" key="3">
    <source>
        <dbReference type="Proteomes" id="UP000198668"/>
    </source>
</evidence>
<evidence type="ECO:0000256" key="1">
    <source>
        <dbReference type="SAM" id="Phobius"/>
    </source>
</evidence>
<keyword evidence="1" id="KW-0472">Membrane</keyword>
<accession>A0A1I3DE05</accession>
<feature type="transmembrane region" description="Helical" evidence="1">
    <location>
        <begin position="45"/>
        <end position="65"/>
    </location>
</feature>
<name>A0A1I3DE05_9LACT</name>
<feature type="transmembrane region" description="Helical" evidence="1">
    <location>
        <begin position="71"/>
        <end position="93"/>
    </location>
</feature>
<feature type="transmembrane region" description="Helical" evidence="1">
    <location>
        <begin position="6"/>
        <end position="24"/>
    </location>
</feature>
<dbReference type="AlphaFoldDB" id="A0A1I3DE05"/>
<dbReference type="RefSeq" id="WP_047390107.1">
    <property type="nucleotide sequence ID" value="NZ_FOQE01000035.1"/>
</dbReference>
<evidence type="ECO:0008006" key="4">
    <source>
        <dbReference type="Google" id="ProtNLM"/>
    </source>
</evidence>
<evidence type="ECO:0000313" key="2">
    <source>
        <dbReference type="EMBL" id="SFH84955.1"/>
    </source>
</evidence>
<dbReference type="EMBL" id="FOQE01000035">
    <property type="protein sequence ID" value="SFH84955.1"/>
    <property type="molecule type" value="Genomic_DNA"/>
</dbReference>